<dbReference type="InterPro" id="IPR051263">
    <property type="entry name" value="C-type_cytochrome_biogenesis"/>
</dbReference>
<dbReference type="GO" id="GO:0046872">
    <property type="term" value="F:metal ion binding"/>
    <property type="evidence" value="ECO:0007669"/>
    <property type="project" value="UniProtKB-KW"/>
</dbReference>
<evidence type="ECO:0000256" key="1">
    <source>
        <dbReference type="ARBA" id="ARBA00010342"/>
    </source>
</evidence>
<dbReference type="EMBL" id="CP034183">
    <property type="protein sequence ID" value="AZI43142.1"/>
    <property type="molecule type" value="Genomic_DNA"/>
</dbReference>
<keyword evidence="7" id="KW-0472">Membrane</keyword>
<organism evidence="9 10">
    <name type="scientific">Deinococcus psychrotolerans</name>
    <dbReference type="NCBI Taxonomy" id="2489213"/>
    <lineage>
        <taxon>Bacteria</taxon>
        <taxon>Thermotogati</taxon>
        <taxon>Deinococcota</taxon>
        <taxon>Deinococci</taxon>
        <taxon>Deinococcales</taxon>
        <taxon>Deinococcaceae</taxon>
        <taxon>Deinococcus</taxon>
    </lineage>
</organism>
<keyword evidence="2 7" id="KW-0349">Heme</keyword>
<reference evidence="9 10" key="1">
    <citation type="submission" date="2018-11" db="EMBL/GenBank/DDBJ databases">
        <title>Deinococcus shelandsis sp. nov., isolated from South Shetland Islands soil of Antarctica.</title>
        <authorList>
            <person name="Tian J."/>
        </authorList>
    </citation>
    <scope>NUCLEOTIDE SEQUENCE [LARGE SCALE GENOMIC DNA]</scope>
    <source>
        <strain evidence="9 10">S14-83T</strain>
    </source>
</reference>
<keyword evidence="7" id="KW-0812">Transmembrane</keyword>
<keyword evidence="7" id="KW-1133">Transmembrane helix</keyword>
<evidence type="ECO:0000256" key="5">
    <source>
        <dbReference type="ARBA" id="ARBA00022748"/>
    </source>
</evidence>
<dbReference type="CDD" id="cd16378">
    <property type="entry name" value="CcmH_N"/>
    <property type="match status" value="1"/>
</dbReference>
<sequence>MSALKRLLTALLLASSALAAPLTPAQQSQVSRVGNSIRCPICRDVLPITESGNDISKQMLSEISAQTQAGQTDAQIYDYFRERYGQRVLLRPSNDFAGKLLWLLPSLALLLGGGALTGYLVGQRRGAAAPVKTAADPALNADEPEDPYLAEIRAQVQAGREQQRGES</sequence>
<accession>A0A3G8YCM4</accession>
<dbReference type="InterPro" id="IPR038297">
    <property type="entry name" value="CcmH/CycL/NrfF/Ccl2_sf"/>
</dbReference>
<keyword evidence="4 7" id="KW-0732">Signal</keyword>
<evidence type="ECO:0000256" key="4">
    <source>
        <dbReference type="ARBA" id="ARBA00022729"/>
    </source>
</evidence>
<evidence type="ECO:0000256" key="7">
    <source>
        <dbReference type="RuleBase" id="RU364112"/>
    </source>
</evidence>
<evidence type="ECO:0000256" key="3">
    <source>
        <dbReference type="ARBA" id="ARBA00022723"/>
    </source>
</evidence>
<evidence type="ECO:0000259" key="8">
    <source>
        <dbReference type="Pfam" id="PF03918"/>
    </source>
</evidence>
<evidence type="ECO:0000256" key="6">
    <source>
        <dbReference type="ARBA" id="ARBA00023004"/>
    </source>
</evidence>
<feature type="transmembrane region" description="Helical" evidence="7">
    <location>
        <begin position="100"/>
        <end position="122"/>
    </location>
</feature>
<comment type="function">
    <text evidence="7">Possible subunit of a heme lyase.</text>
</comment>
<evidence type="ECO:0000313" key="10">
    <source>
        <dbReference type="Proteomes" id="UP000276417"/>
    </source>
</evidence>
<dbReference type="KEGG" id="dph:EHF33_10665"/>
<evidence type="ECO:0000256" key="2">
    <source>
        <dbReference type="ARBA" id="ARBA00022617"/>
    </source>
</evidence>
<dbReference type="OrthoDB" id="9804975at2"/>
<comment type="similarity">
    <text evidence="1 7">Belongs to the CcmH/CycL/Ccl2/NrfF family.</text>
</comment>
<keyword evidence="3 7" id="KW-0479">Metal-binding</keyword>
<proteinExistence type="inferred from homology"/>
<protein>
    <recommendedName>
        <fullName evidence="7">Cytochrome c-type biogenesis protein</fullName>
    </recommendedName>
</protein>
<feature type="signal peptide" evidence="7">
    <location>
        <begin position="1"/>
        <end position="19"/>
    </location>
</feature>
<feature type="domain" description="CcmH/CycL/Ccl2/NrfF N-terminal" evidence="8">
    <location>
        <begin position="21"/>
        <end position="130"/>
    </location>
</feature>
<dbReference type="RefSeq" id="WP_124871115.1">
    <property type="nucleotide sequence ID" value="NZ_CP034183.1"/>
</dbReference>
<dbReference type="GO" id="GO:0017004">
    <property type="term" value="P:cytochrome complex assembly"/>
    <property type="evidence" value="ECO:0007669"/>
    <property type="project" value="UniProtKB-KW"/>
</dbReference>
<dbReference type="InterPro" id="IPR005616">
    <property type="entry name" value="CcmH/CycL/Ccl2/NrfF_N"/>
</dbReference>
<dbReference type="AlphaFoldDB" id="A0A3G8YCM4"/>
<keyword evidence="6 7" id="KW-0408">Iron</keyword>
<name>A0A3G8YCM4_9DEIO</name>
<dbReference type="Gene3D" id="1.10.8.640">
    <property type="entry name" value="Cytochrome C biogenesis protein"/>
    <property type="match status" value="1"/>
</dbReference>
<feature type="chain" id="PRO_5017853809" description="Cytochrome c-type biogenesis protein" evidence="7">
    <location>
        <begin position="20"/>
        <end position="167"/>
    </location>
</feature>
<evidence type="ECO:0000313" key="9">
    <source>
        <dbReference type="EMBL" id="AZI43142.1"/>
    </source>
</evidence>
<dbReference type="PANTHER" id="PTHR47870:SF1">
    <property type="entry name" value="CYTOCHROME C-TYPE BIOGENESIS PROTEIN CCMH"/>
    <property type="match status" value="1"/>
</dbReference>
<gene>
    <name evidence="9" type="ORF">EHF33_10665</name>
</gene>
<dbReference type="PANTHER" id="PTHR47870">
    <property type="entry name" value="CYTOCHROME C-TYPE BIOGENESIS PROTEIN CCMH"/>
    <property type="match status" value="1"/>
</dbReference>
<dbReference type="Pfam" id="PF03918">
    <property type="entry name" value="CcmH"/>
    <property type="match status" value="1"/>
</dbReference>
<keyword evidence="10" id="KW-1185">Reference proteome</keyword>
<dbReference type="Proteomes" id="UP000276417">
    <property type="component" value="Chromosome 1"/>
</dbReference>
<keyword evidence="5" id="KW-0201">Cytochrome c-type biogenesis</keyword>